<dbReference type="GO" id="GO:0016787">
    <property type="term" value="F:hydrolase activity"/>
    <property type="evidence" value="ECO:0007669"/>
    <property type="project" value="UniProtKB-KW"/>
</dbReference>
<name>A0ABY3M6U6_9FLAO</name>
<proteinExistence type="predicted"/>
<sequence>MFACPDNGLLENLVLKEQADSTFRVLLVQYNITDAEKNNLINKQIVDIENKIIFVELHDISGSLFNKVNSDQETCTVFSYDWEQGSTCSAGGNHSYTAGDDCSGWGNPDFTATSGGWILSASEISCGGGGGSTSSPSSPSEGSGGGGTYVPPTTTPVLCPRCPEIEIDQEEDCDTSKEDLKKIFPNMSDTDASTLAFVINDKAKDFDVDTQEKLWHFLAQAGHEVGGFNNGIGVQESTNYTTTSRLLKIFPKYYSETDTIVKRKPDTYINNPSGHANYTYCCRMGNGNEASGDGYKYRGRGIFQLTGKTNYANFKTWYNNKYDPDKDFISNPELLKDNDTIAILSALWFYKTSVLDKITIDSTTAVKKVTKKVNGGINGLTDREAKFTKAKDSITCL</sequence>
<dbReference type="EMBL" id="VSKN01000052">
    <property type="protein sequence ID" value="TYC07787.1"/>
    <property type="molecule type" value="Genomic_DNA"/>
</dbReference>
<feature type="region of interest" description="Disordered" evidence="1">
    <location>
        <begin position="127"/>
        <end position="150"/>
    </location>
</feature>
<protein>
    <submittedName>
        <fullName evidence="2">Glycoside hydrolase family 19 protein</fullName>
    </submittedName>
</protein>
<dbReference type="PANTHER" id="PTHR34408">
    <property type="entry name" value="FAMILY PROTEIN, PUTATIVE-RELATED"/>
    <property type="match status" value="1"/>
</dbReference>
<accession>A0ABY3M6U6</accession>
<dbReference type="InterPro" id="IPR023346">
    <property type="entry name" value="Lysozyme-like_dom_sf"/>
</dbReference>
<evidence type="ECO:0000313" key="2">
    <source>
        <dbReference type="EMBL" id="TYC07787.1"/>
    </source>
</evidence>
<evidence type="ECO:0000256" key="1">
    <source>
        <dbReference type="SAM" id="MobiDB-lite"/>
    </source>
</evidence>
<keyword evidence="2" id="KW-0378">Hydrolase</keyword>
<evidence type="ECO:0000313" key="3">
    <source>
        <dbReference type="Proteomes" id="UP000323621"/>
    </source>
</evidence>
<dbReference type="Gene3D" id="1.10.530.10">
    <property type="match status" value="1"/>
</dbReference>
<gene>
    <name evidence="2" type="ORF">ES677_14905</name>
</gene>
<dbReference type="SUPFAM" id="SSF53955">
    <property type="entry name" value="Lysozyme-like"/>
    <property type="match status" value="1"/>
</dbReference>
<dbReference type="Proteomes" id="UP000323621">
    <property type="component" value="Unassembled WGS sequence"/>
</dbReference>
<dbReference type="InterPro" id="IPR052354">
    <property type="entry name" value="Cell_Wall_Dynamics_Protein"/>
</dbReference>
<dbReference type="RefSeq" id="WP_148381680.1">
    <property type="nucleotide sequence ID" value="NZ_VSKN01000052.1"/>
</dbReference>
<comment type="caution">
    <text evidence="2">The sequence shown here is derived from an EMBL/GenBank/DDBJ whole genome shotgun (WGS) entry which is preliminary data.</text>
</comment>
<reference evidence="2 3" key="1">
    <citation type="submission" date="2019-08" db="EMBL/GenBank/DDBJ databases">
        <title>Genomes of Antarctic Bizionia species.</title>
        <authorList>
            <person name="Bowman J.P."/>
        </authorList>
    </citation>
    <scope>NUCLEOTIDE SEQUENCE [LARGE SCALE GENOMIC DNA]</scope>
    <source>
        <strain evidence="2 3">IC164</strain>
    </source>
</reference>
<organism evidence="2 3">
    <name type="scientific">Bizionia gelidisalsuginis</name>
    <dbReference type="NCBI Taxonomy" id="291188"/>
    <lineage>
        <taxon>Bacteria</taxon>
        <taxon>Pseudomonadati</taxon>
        <taxon>Bacteroidota</taxon>
        <taxon>Flavobacteriia</taxon>
        <taxon>Flavobacteriales</taxon>
        <taxon>Flavobacteriaceae</taxon>
        <taxon>Bizionia</taxon>
    </lineage>
</organism>
<keyword evidence="3" id="KW-1185">Reference proteome</keyword>